<dbReference type="FunFam" id="2.70.170.10:FF:000044">
    <property type="entry name" value="AcetylCholine Receptor"/>
    <property type="match status" value="1"/>
</dbReference>
<keyword evidence="20" id="KW-1185">Reference proteome</keyword>
<dbReference type="InterPro" id="IPR038050">
    <property type="entry name" value="Neuro_actylchol_rec"/>
</dbReference>
<evidence type="ECO:0000256" key="17">
    <source>
        <dbReference type="RuleBase" id="RU000687"/>
    </source>
</evidence>
<dbReference type="PRINTS" id="PR00252">
    <property type="entry name" value="NRIONCHANNEL"/>
</dbReference>
<dbReference type="InterPro" id="IPR006201">
    <property type="entry name" value="Neur_channel"/>
</dbReference>
<keyword evidence="14" id="KW-1071">Ligand-gated ion channel</keyword>
<evidence type="ECO:0000256" key="10">
    <source>
        <dbReference type="ARBA" id="ARBA00023157"/>
    </source>
</evidence>
<evidence type="ECO:0000256" key="4">
    <source>
        <dbReference type="ARBA" id="ARBA00022692"/>
    </source>
</evidence>
<dbReference type="GO" id="GO:0004888">
    <property type="term" value="F:transmembrane signaling receptor activity"/>
    <property type="evidence" value="ECO:0007669"/>
    <property type="project" value="InterPro"/>
</dbReference>
<dbReference type="WBParaSite" id="Pan_g5307.t1">
    <property type="protein sequence ID" value="Pan_g5307.t1"/>
    <property type="gene ID" value="Pan_g5307"/>
</dbReference>
<dbReference type="PRINTS" id="PR00254">
    <property type="entry name" value="NICOTINICR"/>
</dbReference>
<dbReference type="SUPFAM" id="SSF90112">
    <property type="entry name" value="Neurotransmitter-gated ion-channel transmembrane pore"/>
    <property type="match status" value="1"/>
</dbReference>
<keyword evidence="6 17" id="KW-1133">Transmembrane helix</keyword>
<feature type="domain" description="Neurotransmitter-gated ion-channel transmembrane" evidence="19">
    <location>
        <begin position="264"/>
        <end position="482"/>
    </location>
</feature>
<dbReference type="FunFam" id="1.20.58.390:FF:000022">
    <property type="entry name" value="Nicotinic acetylcholine receptor subunit alpha4"/>
    <property type="match status" value="1"/>
</dbReference>
<evidence type="ECO:0000256" key="8">
    <source>
        <dbReference type="ARBA" id="ARBA00023065"/>
    </source>
</evidence>
<evidence type="ECO:0000256" key="9">
    <source>
        <dbReference type="ARBA" id="ARBA00023136"/>
    </source>
</evidence>
<feature type="chain" id="PRO_5029037725" evidence="17">
    <location>
        <begin position="27"/>
        <end position="518"/>
    </location>
</feature>
<accession>A0A7E4VZW9</accession>
<dbReference type="CDD" id="cd19064">
    <property type="entry name" value="LGIC_TM_nAChR"/>
    <property type="match status" value="1"/>
</dbReference>
<reference evidence="21" key="2">
    <citation type="submission" date="2020-10" db="UniProtKB">
        <authorList>
            <consortium name="WormBaseParasite"/>
        </authorList>
    </citation>
    <scope>IDENTIFICATION</scope>
</reference>
<dbReference type="FunFam" id="1.20.58.390:FF:000001">
    <property type="entry name" value="Neuronal nicotinic acetylcholine receptor subunit 3"/>
    <property type="match status" value="1"/>
</dbReference>
<dbReference type="PROSITE" id="PS00236">
    <property type="entry name" value="NEUROTR_ION_CHANNEL"/>
    <property type="match status" value="1"/>
</dbReference>
<dbReference type="InterPro" id="IPR002394">
    <property type="entry name" value="Nicotinic_acetylcholine_rcpt"/>
</dbReference>
<evidence type="ECO:0000259" key="18">
    <source>
        <dbReference type="Pfam" id="PF02931"/>
    </source>
</evidence>
<dbReference type="Proteomes" id="UP000492821">
    <property type="component" value="Unassembled WGS sequence"/>
</dbReference>
<evidence type="ECO:0000256" key="12">
    <source>
        <dbReference type="ARBA" id="ARBA00023180"/>
    </source>
</evidence>
<dbReference type="GO" id="GO:0007271">
    <property type="term" value="P:synaptic transmission, cholinergic"/>
    <property type="evidence" value="ECO:0007669"/>
    <property type="project" value="UniProtKB-ARBA"/>
</dbReference>
<sequence>MFLALKTVFFLLFVQVAIVISYNADAKRLFDDLMVNYNRQRRPARTPSESVTIKLKLRLSQIIDVHEIDQIMTCSVWLKQIWMDRKLAWDPKHYGGVNVLYVPYEMIWVPDLVLYNNADLSYNITISTKATLHYSGQVTWEPPAIFKSFCQIDVQWFPFDEQLCNLKIGSWTFSKELLNLEILDGEEVDETFVNEQGKLENATLVEEGIDLSDYYPSVEWDIMERRARRRAQVYPSCCPNGDAYVNIMYFLVLRRKPLFYTVNLIFPCVGISFLTVLVFYLPADSGEKVSLAVNILVTLTWFFLLLMELIPATSIVLPLISKYLLFTTVMVTVSVVVTVVCLNLHWRTPTTHSMPRWIKNVFLQFLPKVLFMQRPLSANGESFRQLTPGKVPKIAMHCHEYRASHNLVRAPSNNAIDERMQKLYYSPPVIHAFNNICFIAALLKKKDRHDKVDEDWKYVAMVLDRFFLIVFTITCLLSAAWILLQAPTLFDGRKPIDLQHRPMNISSMPWLASVDDDP</sequence>
<comment type="subcellular location">
    <subcellularLocation>
        <location evidence="16">Postsynaptic cell membrane</location>
        <topology evidence="16">Multi-pass membrane protein</topology>
    </subcellularLocation>
</comment>
<keyword evidence="7" id="KW-0770">Synapse</keyword>
<keyword evidence="15 17" id="KW-0407">Ion channel</keyword>
<dbReference type="GO" id="GO:0022848">
    <property type="term" value="F:acetylcholine-gated monoatomic cation-selective channel activity"/>
    <property type="evidence" value="ECO:0007669"/>
    <property type="project" value="InterPro"/>
</dbReference>
<keyword evidence="8 17" id="KW-0406">Ion transport</keyword>
<dbReference type="InterPro" id="IPR036719">
    <property type="entry name" value="Neuro-gated_channel_TM_sf"/>
</dbReference>
<keyword evidence="10" id="KW-1015">Disulfide bond</keyword>
<feature type="domain" description="Neurotransmitter-gated ion-channel ligand-binding" evidence="18">
    <location>
        <begin position="27"/>
        <end position="257"/>
    </location>
</feature>
<dbReference type="Gene3D" id="1.20.58.390">
    <property type="entry name" value="Neurotransmitter-gated ion-channel transmembrane domain"/>
    <property type="match status" value="2"/>
</dbReference>
<comment type="similarity">
    <text evidence="1">Belongs to the ligand-gated ion channel (TC 1.A.9) family. Acetylcholine receptor (TC 1.A.9.1) subfamily.</text>
</comment>
<keyword evidence="5 17" id="KW-0732">Signal</keyword>
<evidence type="ECO:0000256" key="13">
    <source>
        <dbReference type="ARBA" id="ARBA00023257"/>
    </source>
</evidence>
<feature type="transmembrane region" description="Helical" evidence="17">
    <location>
        <begin position="293"/>
        <end position="317"/>
    </location>
</feature>
<evidence type="ECO:0000256" key="6">
    <source>
        <dbReference type="ARBA" id="ARBA00022989"/>
    </source>
</evidence>
<dbReference type="Gene3D" id="2.70.170.10">
    <property type="entry name" value="Neurotransmitter-gated ion-channel ligand-binding domain"/>
    <property type="match status" value="1"/>
</dbReference>
<evidence type="ECO:0000313" key="21">
    <source>
        <dbReference type="WBParaSite" id="Pan_g5307.t1"/>
    </source>
</evidence>
<feature type="transmembrane region" description="Helical" evidence="17">
    <location>
        <begin position="463"/>
        <end position="484"/>
    </location>
</feature>
<dbReference type="Pfam" id="PF02932">
    <property type="entry name" value="Neur_chan_memb"/>
    <property type="match status" value="1"/>
</dbReference>
<keyword evidence="11" id="KW-0675">Receptor</keyword>
<evidence type="ECO:0000256" key="2">
    <source>
        <dbReference type="ARBA" id="ARBA00022448"/>
    </source>
</evidence>
<evidence type="ECO:0000256" key="11">
    <source>
        <dbReference type="ARBA" id="ARBA00023170"/>
    </source>
</evidence>
<feature type="transmembrane region" description="Helical" evidence="17">
    <location>
        <begin position="423"/>
        <end position="443"/>
    </location>
</feature>
<evidence type="ECO:0000259" key="19">
    <source>
        <dbReference type="Pfam" id="PF02932"/>
    </source>
</evidence>
<keyword evidence="12" id="KW-0325">Glycoprotein</keyword>
<feature type="signal peptide" evidence="17">
    <location>
        <begin position="1"/>
        <end position="26"/>
    </location>
</feature>
<dbReference type="InterPro" id="IPR018000">
    <property type="entry name" value="Neurotransmitter_ion_chnl_CS"/>
</dbReference>
<keyword evidence="4 17" id="KW-0812">Transmembrane</keyword>
<proteinExistence type="inferred from homology"/>
<keyword evidence="2 17" id="KW-0813">Transport</keyword>
<name>A0A7E4VZW9_PANRE</name>
<dbReference type="Pfam" id="PF02931">
    <property type="entry name" value="Neur_chan_LBD"/>
    <property type="match status" value="1"/>
</dbReference>
<evidence type="ECO:0000256" key="1">
    <source>
        <dbReference type="ARBA" id="ARBA00009237"/>
    </source>
</evidence>
<dbReference type="PANTHER" id="PTHR18945">
    <property type="entry name" value="NEUROTRANSMITTER GATED ION CHANNEL"/>
    <property type="match status" value="1"/>
</dbReference>
<protein>
    <submittedName>
        <fullName evidence="21">Acetylcholine receptor subunit alpha-type unc-38</fullName>
    </submittedName>
</protein>
<evidence type="ECO:0000256" key="7">
    <source>
        <dbReference type="ARBA" id="ARBA00023018"/>
    </source>
</evidence>
<evidence type="ECO:0000256" key="3">
    <source>
        <dbReference type="ARBA" id="ARBA00022475"/>
    </source>
</evidence>
<dbReference type="AlphaFoldDB" id="A0A7E4VZW9"/>
<feature type="transmembrane region" description="Helical" evidence="17">
    <location>
        <begin position="258"/>
        <end position="281"/>
    </location>
</feature>
<reference evidence="20" key="1">
    <citation type="journal article" date="2013" name="Genetics">
        <title>The draft genome and transcriptome of Panagrellus redivivus are shaped by the harsh demands of a free-living lifestyle.</title>
        <authorList>
            <person name="Srinivasan J."/>
            <person name="Dillman A.R."/>
            <person name="Macchietto M.G."/>
            <person name="Heikkinen L."/>
            <person name="Lakso M."/>
            <person name="Fracchia K.M."/>
            <person name="Antoshechkin I."/>
            <person name="Mortazavi A."/>
            <person name="Wong G."/>
            <person name="Sternberg P.W."/>
        </authorList>
    </citation>
    <scope>NUCLEOTIDE SEQUENCE [LARGE SCALE GENOMIC DNA]</scope>
    <source>
        <strain evidence="20">MT8872</strain>
    </source>
</reference>
<dbReference type="InterPro" id="IPR036734">
    <property type="entry name" value="Neur_chan_lig-bd_sf"/>
</dbReference>
<evidence type="ECO:0000256" key="15">
    <source>
        <dbReference type="ARBA" id="ARBA00023303"/>
    </source>
</evidence>
<dbReference type="NCBIfam" id="TIGR00860">
    <property type="entry name" value="LIC"/>
    <property type="match status" value="1"/>
</dbReference>
<keyword evidence="9 17" id="KW-0472">Membrane</keyword>
<feature type="transmembrane region" description="Helical" evidence="17">
    <location>
        <begin position="323"/>
        <end position="346"/>
    </location>
</feature>
<organism evidence="20 21">
    <name type="scientific">Panagrellus redivivus</name>
    <name type="common">Microworm</name>
    <dbReference type="NCBI Taxonomy" id="6233"/>
    <lineage>
        <taxon>Eukaryota</taxon>
        <taxon>Metazoa</taxon>
        <taxon>Ecdysozoa</taxon>
        <taxon>Nematoda</taxon>
        <taxon>Chromadorea</taxon>
        <taxon>Rhabditida</taxon>
        <taxon>Tylenchina</taxon>
        <taxon>Panagrolaimomorpha</taxon>
        <taxon>Panagrolaimoidea</taxon>
        <taxon>Panagrolaimidae</taxon>
        <taxon>Panagrellus</taxon>
    </lineage>
</organism>
<keyword evidence="13" id="KW-0628">Postsynaptic cell membrane</keyword>
<dbReference type="GO" id="GO:0045211">
    <property type="term" value="C:postsynaptic membrane"/>
    <property type="evidence" value="ECO:0007669"/>
    <property type="project" value="UniProtKB-SubCell"/>
</dbReference>
<dbReference type="InterPro" id="IPR006029">
    <property type="entry name" value="Neurotrans-gated_channel_TM"/>
</dbReference>
<evidence type="ECO:0000313" key="20">
    <source>
        <dbReference type="Proteomes" id="UP000492821"/>
    </source>
</evidence>
<evidence type="ECO:0000256" key="14">
    <source>
        <dbReference type="ARBA" id="ARBA00023286"/>
    </source>
</evidence>
<dbReference type="InterPro" id="IPR006202">
    <property type="entry name" value="Neur_chan_lig-bd"/>
</dbReference>
<dbReference type="SUPFAM" id="SSF63712">
    <property type="entry name" value="Nicotinic receptor ligand binding domain-like"/>
    <property type="match status" value="1"/>
</dbReference>
<keyword evidence="3" id="KW-1003">Cell membrane</keyword>
<evidence type="ECO:0000256" key="16">
    <source>
        <dbReference type="ARBA" id="ARBA00034104"/>
    </source>
</evidence>
<evidence type="ECO:0000256" key="5">
    <source>
        <dbReference type="ARBA" id="ARBA00022729"/>
    </source>
</evidence>